<dbReference type="AlphaFoldDB" id="A0A8J4S1K0"/>
<evidence type="ECO:0000313" key="1">
    <source>
        <dbReference type="EMBL" id="KAF3974003.1"/>
    </source>
</evidence>
<proteinExistence type="predicted"/>
<comment type="caution">
    <text evidence="1">The sequence shown here is derived from an EMBL/GenBank/DDBJ whole genome shotgun (WGS) entry which is preliminary data.</text>
</comment>
<reference evidence="1" key="1">
    <citation type="submission" date="2020-03" db="EMBL/GenBank/DDBJ databases">
        <title>Castanea mollissima Vanexum genome sequencing.</title>
        <authorList>
            <person name="Staton M."/>
        </authorList>
    </citation>
    <scope>NUCLEOTIDE SEQUENCE</scope>
    <source>
        <tissue evidence="1">Leaf</tissue>
    </source>
</reference>
<dbReference type="EMBL" id="JRKL02000191">
    <property type="protein sequence ID" value="KAF3974003.1"/>
    <property type="molecule type" value="Genomic_DNA"/>
</dbReference>
<sequence>MLSTQVFWILTAMGEVDRAMHLNDAFSILIIDSYRDSSNLNDAQEKGTLCPMPLFLFILVVEVLSRV</sequence>
<protein>
    <submittedName>
        <fullName evidence="1">Uncharacterized protein</fullName>
    </submittedName>
</protein>
<organism evidence="1 2">
    <name type="scientific">Castanea mollissima</name>
    <name type="common">Chinese chestnut</name>
    <dbReference type="NCBI Taxonomy" id="60419"/>
    <lineage>
        <taxon>Eukaryota</taxon>
        <taxon>Viridiplantae</taxon>
        <taxon>Streptophyta</taxon>
        <taxon>Embryophyta</taxon>
        <taxon>Tracheophyta</taxon>
        <taxon>Spermatophyta</taxon>
        <taxon>Magnoliopsida</taxon>
        <taxon>eudicotyledons</taxon>
        <taxon>Gunneridae</taxon>
        <taxon>Pentapetalae</taxon>
        <taxon>rosids</taxon>
        <taxon>fabids</taxon>
        <taxon>Fagales</taxon>
        <taxon>Fagaceae</taxon>
        <taxon>Castanea</taxon>
    </lineage>
</organism>
<accession>A0A8J4S1K0</accession>
<name>A0A8J4S1K0_9ROSI</name>
<gene>
    <name evidence="1" type="ORF">CMV_002616</name>
</gene>
<keyword evidence="2" id="KW-1185">Reference proteome</keyword>
<dbReference type="Proteomes" id="UP000737018">
    <property type="component" value="Unassembled WGS sequence"/>
</dbReference>
<evidence type="ECO:0000313" key="2">
    <source>
        <dbReference type="Proteomes" id="UP000737018"/>
    </source>
</evidence>